<evidence type="ECO:0000256" key="5">
    <source>
        <dbReference type="ARBA" id="ARBA00022840"/>
    </source>
</evidence>
<feature type="transmembrane region" description="Helical" evidence="8">
    <location>
        <begin position="848"/>
        <end position="869"/>
    </location>
</feature>
<feature type="transmembrane region" description="Helical" evidence="8">
    <location>
        <begin position="708"/>
        <end position="733"/>
    </location>
</feature>
<dbReference type="OMA" id="HSNHGDV"/>
<reference evidence="10 11" key="1">
    <citation type="submission" date="2015-02" db="EMBL/GenBank/DDBJ databases">
        <authorList>
            <person name="Chooi Y.-H."/>
        </authorList>
    </citation>
    <scope>NUCLEOTIDE SEQUENCE [LARGE SCALE GENOMIC DNA]</scope>
    <source>
        <strain evidence="10">E3</strain>
    </source>
</reference>
<accession>A0A0G4IP38</accession>
<evidence type="ECO:0000256" key="1">
    <source>
        <dbReference type="ARBA" id="ARBA00004141"/>
    </source>
</evidence>
<keyword evidence="2" id="KW-0813">Transport</keyword>
<keyword evidence="11" id="KW-1185">Reference proteome</keyword>
<keyword evidence="6 8" id="KW-1133">Transmembrane helix</keyword>
<evidence type="ECO:0000256" key="2">
    <source>
        <dbReference type="ARBA" id="ARBA00022448"/>
    </source>
</evidence>
<keyword evidence="7 8" id="KW-0472">Membrane</keyword>
<dbReference type="GO" id="GO:0005524">
    <property type="term" value="F:ATP binding"/>
    <property type="evidence" value="ECO:0007669"/>
    <property type="project" value="UniProtKB-KW"/>
</dbReference>
<dbReference type="FunFam" id="3.40.50.300:FF:000367">
    <property type="entry name" value="ABC transporter G family member 24"/>
    <property type="match status" value="1"/>
</dbReference>
<dbReference type="STRING" id="37360.A0A0G4IP38"/>
<evidence type="ECO:0000256" key="3">
    <source>
        <dbReference type="ARBA" id="ARBA00022692"/>
    </source>
</evidence>
<gene>
    <name evidence="10" type="ORF">PBRA_005662</name>
</gene>
<dbReference type="Pfam" id="PF19055">
    <property type="entry name" value="ABC2_membrane_7"/>
    <property type="match status" value="2"/>
</dbReference>
<comment type="subcellular location">
    <subcellularLocation>
        <location evidence="1">Membrane</location>
        <topology evidence="1">Multi-pass membrane protein</topology>
    </subcellularLocation>
</comment>
<feature type="transmembrane region" description="Helical" evidence="8">
    <location>
        <begin position="745"/>
        <end position="765"/>
    </location>
</feature>
<keyword evidence="5" id="KW-0067">ATP-binding</keyword>
<dbReference type="InterPro" id="IPR050352">
    <property type="entry name" value="ABCG_transporters"/>
</dbReference>
<evidence type="ECO:0000259" key="9">
    <source>
        <dbReference type="PROSITE" id="PS50893"/>
    </source>
</evidence>
<dbReference type="InterPro" id="IPR017871">
    <property type="entry name" value="ABC_transporter-like_CS"/>
</dbReference>
<dbReference type="Pfam" id="PF00005">
    <property type="entry name" value="ABC_tran"/>
    <property type="match status" value="1"/>
</dbReference>
<dbReference type="SMART" id="SM00382">
    <property type="entry name" value="AAA"/>
    <property type="match status" value="1"/>
</dbReference>
<evidence type="ECO:0000256" key="8">
    <source>
        <dbReference type="SAM" id="Phobius"/>
    </source>
</evidence>
<name>A0A0G4IP38_PLABS</name>
<dbReference type="PROSITE" id="PS50893">
    <property type="entry name" value="ABC_TRANSPORTER_2"/>
    <property type="match status" value="1"/>
</dbReference>
<dbReference type="InterPro" id="IPR003593">
    <property type="entry name" value="AAA+_ATPase"/>
</dbReference>
<dbReference type="PROSITE" id="PS00211">
    <property type="entry name" value="ABC_TRANSPORTER_1"/>
    <property type="match status" value="1"/>
</dbReference>
<evidence type="ECO:0000256" key="4">
    <source>
        <dbReference type="ARBA" id="ARBA00022741"/>
    </source>
</evidence>
<dbReference type="InterPro" id="IPR003439">
    <property type="entry name" value="ABC_transporter-like_ATP-bd"/>
</dbReference>
<feature type="domain" description="ABC transporter" evidence="9">
    <location>
        <begin position="287"/>
        <end position="525"/>
    </location>
</feature>
<dbReference type="Gene3D" id="3.40.50.300">
    <property type="entry name" value="P-loop containing nucleotide triphosphate hydrolases"/>
    <property type="match status" value="1"/>
</dbReference>
<feature type="transmembrane region" description="Helical" evidence="8">
    <location>
        <begin position="772"/>
        <end position="792"/>
    </location>
</feature>
<feature type="transmembrane region" description="Helical" evidence="8">
    <location>
        <begin position="662"/>
        <end position="688"/>
    </location>
</feature>
<dbReference type="PANTHER" id="PTHR48041">
    <property type="entry name" value="ABC TRANSPORTER G FAMILY MEMBER 28"/>
    <property type="match status" value="1"/>
</dbReference>
<sequence length="875" mass="94653">MGGKRKGTGYAGNVFESPSPILGQPWQVPALADLPPIPPGVGFGCYYQPNASVGVPLVPSYRPCDPGYFCPYVVDQVMLLCPPSPECFMNRLAGGSPCLPQGRFEPALCPAGFYCPTPSTIHPCPEGHYCVTGTTQPTPCQFMSSCPTGTITETHFGTLLIVLLADVLLCIVFYCQSVYERRRDGASWIDAATPTFLQGRGRRRRPKTTRKDAECSRSSRFGRLNARTAAADKYSGTRPTQVRAATATIAAGADAARATTSTFEEVSVLVQAFRDGFNGDERLRMHFAFDNLTLALPTGKVVLGGVTGGIRAGHMTAIMGGSGAGKTTFMNVLMGKVQRTGGALRINDEVDEIHNYRNLIGFVPQDDTMLRVLTVREAVLHSARMRLPSSWPASKVAAHVDNLLRALNLSSVAHTRIGDEVTRGISGGQRKRVNIALELVAAPLALFLDEPTSGLDATASLDVVDILQAVSKLGVTVVSIIHQPRIEIFERFDDVLLLAPGGRTAYFGPIARAKDYFTSLGFRFDSEANPADVLMDIVSGRGQRADPDREVPVDLASQWVSSGSTVHVDLSTTTTTESGGGPTNKAMRSVAARRGATWLQQAFHCHNRSLLKQSRELTSLQLELFCAFLAGFLMGNAVTGNVESFYGLTLEPYALISLQPDGWLIAMYGMLAGMSVALSAAPSGVNVFGEDLPVYWRETASGQSPSAYYVGTSISVLWRIVLSAAHFTAIYYVLARPTFAVGLQYLMILLNVYCVYGISACISMITSRGNMALVSVVTTSVMAFNCGFLITLNRARDAGFEWAFDLGPNRWMAEAQFGLTLNTYEGVYNLASEASKYGYDLDAFANDMLMMVALGIAYRVVAYVFMVTAHRDKQK</sequence>
<evidence type="ECO:0000313" key="11">
    <source>
        <dbReference type="Proteomes" id="UP000039324"/>
    </source>
</evidence>
<dbReference type="Proteomes" id="UP000039324">
    <property type="component" value="Unassembled WGS sequence"/>
</dbReference>
<dbReference type="InterPro" id="IPR027417">
    <property type="entry name" value="P-loop_NTPase"/>
</dbReference>
<dbReference type="AlphaFoldDB" id="A0A0G4IP38"/>
<organism evidence="10 11">
    <name type="scientific">Plasmodiophora brassicae</name>
    <name type="common">Clubroot disease agent</name>
    <dbReference type="NCBI Taxonomy" id="37360"/>
    <lineage>
        <taxon>Eukaryota</taxon>
        <taxon>Sar</taxon>
        <taxon>Rhizaria</taxon>
        <taxon>Endomyxa</taxon>
        <taxon>Phytomyxea</taxon>
        <taxon>Plasmodiophorida</taxon>
        <taxon>Plasmodiophoridae</taxon>
        <taxon>Plasmodiophora</taxon>
    </lineage>
</organism>
<evidence type="ECO:0000256" key="7">
    <source>
        <dbReference type="ARBA" id="ARBA00023136"/>
    </source>
</evidence>
<dbReference type="CDD" id="cd03213">
    <property type="entry name" value="ABCG_EPDR"/>
    <property type="match status" value="1"/>
</dbReference>
<dbReference type="GO" id="GO:0016020">
    <property type="term" value="C:membrane"/>
    <property type="evidence" value="ECO:0007669"/>
    <property type="project" value="UniProtKB-SubCell"/>
</dbReference>
<evidence type="ECO:0000313" key="10">
    <source>
        <dbReference type="EMBL" id="CEO97058.1"/>
    </source>
</evidence>
<protein>
    <recommendedName>
        <fullName evidence="9">ABC transporter domain-containing protein</fullName>
    </recommendedName>
</protein>
<evidence type="ECO:0000256" key="6">
    <source>
        <dbReference type="ARBA" id="ARBA00022989"/>
    </source>
</evidence>
<dbReference type="GO" id="GO:0140359">
    <property type="term" value="F:ABC-type transporter activity"/>
    <property type="evidence" value="ECO:0007669"/>
    <property type="project" value="InterPro"/>
</dbReference>
<keyword evidence="3 8" id="KW-0812">Transmembrane</keyword>
<proteinExistence type="predicted"/>
<dbReference type="SUPFAM" id="SSF52540">
    <property type="entry name" value="P-loop containing nucleoside triphosphate hydrolases"/>
    <property type="match status" value="1"/>
</dbReference>
<dbReference type="EMBL" id="CDSF01000078">
    <property type="protein sequence ID" value="CEO97058.1"/>
    <property type="molecule type" value="Genomic_DNA"/>
</dbReference>
<dbReference type="InterPro" id="IPR043926">
    <property type="entry name" value="ABCG_dom"/>
</dbReference>
<dbReference type="GO" id="GO:0016887">
    <property type="term" value="F:ATP hydrolysis activity"/>
    <property type="evidence" value="ECO:0007669"/>
    <property type="project" value="InterPro"/>
</dbReference>
<keyword evidence="4" id="KW-0547">Nucleotide-binding</keyword>
<dbReference type="OrthoDB" id="66620at2759"/>
<dbReference type="PANTHER" id="PTHR48041:SF91">
    <property type="entry name" value="ABC TRANSPORTER G FAMILY MEMBER 28"/>
    <property type="match status" value="1"/>
</dbReference>